<dbReference type="Pfam" id="PF13855">
    <property type="entry name" value="LRR_8"/>
    <property type="match status" value="1"/>
</dbReference>
<proteinExistence type="predicted"/>
<name>A0A3M7QUF0_BRAPC</name>
<feature type="signal peptide" evidence="4">
    <location>
        <begin position="1"/>
        <end position="23"/>
    </location>
</feature>
<keyword evidence="6" id="KW-1185">Reference proteome</keyword>
<dbReference type="InterPro" id="IPR003591">
    <property type="entry name" value="Leu-rich_rpt_typical-subtyp"/>
</dbReference>
<dbReference type="SMART" id="SM00369">
    <property type="entry name" value="LRR_TYP"/>
    <property type="match status" value="3"/>
</dbReference>
<evidence type="ECO:0000313" key="6">
    <source>
        <dbReference type="Proteomes" id="UP000276133"/>
    </source>
</evidence>
<reference evidence="5 6" key="1">
    <citation type="journal article" date="2018" name="Sci. Rep.">
        <title>Genomic signatures of local adaptation to the degree of environmental predictability in rotifers.</title>
        <authorList>
            <person name="Franch-Gras L."/>
            <person name="Hahn C."/>
            <person name="Garcia-Roger E.M."/>
            <person name="Carmona M.J."/>
            <person name="Serra M."/>
            <person name="Gomez A."/>
        </authorList>
    </citation>
    <scope>NUCLEOTIDE SEQUENCE [LARGE SCALE GENOMIC DNA]</scope>
    <source>
        <strain evidence="5">HYR1</strain>
    </source>
</reference>
<dbReference type="PROSITE" id="PS51450">
    <property type="entry name" value="LRR"/>
    <property type="match status" value="1"/>
</dbReference>
<dbReference type="Gene3D" id="3.80.10.10">
    <property type="entry name" value="Ribonuclease Inhibitor"/>
    <property type="match status" value="1"/>
</dbReference>
<evidence type="ECO:0000256" key="2">
    <source>
        <dbReference type="ARBA" id="ARBA00022737"/>
    </source>
</evidence>
<keyword evidence="1" id="KW-0433">Leucine-rich repeat</keyword>
<dbReference type="OrthoDB" id="6148273at2759"/>
<dbReference type="STRING" id="10195.A0A3M7QUF0"/>
<dbReference type="AlphaFoldDB" id="A0A3M7QUF0"/>
<accession>A0A3M7QUF0</accession>
<comment type="caution">
    <text evidence="5">The sequence shown here is derived from an EMBL/GenBank/DDBJ whole genome shotgun (WGS) entry which is preliminary data.</text>
</comment>
<sequence length="778" mass="89513">MNMNNFANKINFLLLALVHAVWTSFIQDFPPSKLNHSHKYPFLYQIENISDLDSSETAATSNSFEKPSPSKELKKAGTENHRKLFNKCNGLFGECLCSFNQDIKRFFLYCNDPNIKKIPNFQTAYSAYEQESNNYGLDTDLIFSKFDFRGSMITRIKKQDFQGVKFDFYKRKDLKLNQIKSNLSSFESIIDELKKNVLPIYHLDFDNVVDISDGAFEDFVLESTELSTELQKNAIKSDDLLLKIRFSNSKLVLSSKKKPFRGLRALEMTFDNLTNDFLVNSMFDFAVVSQLSIENSENFIGFIDLGATLPNGKLLKKFSVFRSYKIDSLCSHSLPSFVDHEKFSEISIKKCSNLKSITGFTFHRYRHLKTLILAANSLEKIDHNSFRFLNQLETLDLSSNPIISLEDRIFTDLYSLKTLNLDSTLLKQINEFTLQGLMSLSDLSFSKSSHLVSIHENAFEDSRNSLKELNLKDTSIKILSSIRNDSSWLKGLNLELLSLDSYSAHVDFAVKNFDNYDLKNLMCKILDAVSRKTLINLQRNQSCNCLVYLIYSAKMFSLPKWEYKSPFCYRNQLDYFPNGTKIFSKIIEKEKSCDLDNLAYFCSPTTTTTTTSTTTTRKPTKPVYLNPAIFKTTRRTRYPKFDLRKFMQVFLVISFVTAMSIFFTIVYLRVSKKKERKKKLKKLSTMRLRTSSNSSSNPTISINNLPRINSKFKINKVVLPPNVIPPFTKNIPSVCADKNKKISQIIEFKSVKKNESQSLLNDFNQPKIATFSIGSNFD</sequence>
<dbReference type="EMBL" id="REGN01005119">
    <property type="protein sequence ID" value="RNA14711.1"/>
    <property type="molecule type" value="Genomic_DNA"/>
</dbReference>
<organism evidence="5 6">
    <name type="scientific">Brachionus plicatilis</name>
    <name type="common">Marine rotifer</name>
    <name type="synonym">Brachionus muelleri</name>
    <dbReference type="NCBI Taxonomy" id="10195"/>
    <lineage>
        <taxon>Eukaryota</taxon>
        <taxon>Metazoa</taxon>
        <taxon>Spiralia</taxon>
        <taxon>Gnathifera</taxon>
        <taxon>Rotifera</taxon>
        <taxon>Eurotatoria</taxon>
        <taxon>Monogononta</taxon>
        <taxon>Pseudotrocha</taxon>
        <taxon>Ploima</taxon>
        <taxon>Brachionidae</taxon>
        <taxon>Brachionus</taxon>
    </lineage>
</organism>
<dbReference type="InterPro" id="IPR032675">
    <property type="entry name" value="LRR_dom_sf"/>
</dbReference>
<dbReference type="Proteomes" id="UP000276133">
    <property type="component" value="Unassembled WGS sequence"/>
</dbReference>
<keyword evidence="3" id="KW-1133">Transmembrane helix</keyword>
<keyword evidence="2" id="KW-0677">Repeat</keyword>
<evidence type="ECO:0000256" key="1">
    <source>
        <dbReference type="ARBA" id="ARBA00022614"/>
    </source>
</evidence>
<evidence type="ECO:0000313" key="5">
    <source>
        <dbReference type="EMBL" id="RNA14711.1"/>
    </source>
</evidence>
<keyword evidence="3" id="KW-0812">Transmembrane</keyword>
<keyword evidence="4" id="KW-0732">Signal</keyword>
<gene>
    <name evidence="5" type="ORF">BpHYR1_030449</name>
</gene>
<evidence type="ECO:0000256" key="4">
    <source>
        <dbReference type="SAM" id="SignalP"/>
    </source>
</evidence>
<dbReference type="InterPro" id="IPR001611">
    <property type="entry name" value="Leu-rich_rpt"/>
</dbReference>
<feature type="transmembrane region" description="Helical" evidence="3">
    <location>
        <begin position="646"/>
        <end position="670"/>
    </location>
</feature>
<keyword evidence="3" id="KW-0472">Membrane</keyword>
<dbReference type="SUPFAM" id="SSF52058">
    <property type="entry name" value="L domain-like"/>
    <property type="match status" value="1"/>
</dbReference>
<dbReference type="PANTHER" id="PTHR24366">
    <property type="entry name" value="IG(IMMUNOGLOBULIN) AND LRR(LEUCINE RICH REPEAT) DOMAINS"/>
    <property type="match status" value="1"/>
</dbReference>
<protein>
    <submittedName>
        <fullName evidence="5">Leucine-rich repeats and immunoglobulin-like domains 2 isoform X1</fullName>
    </submittedName>
</protein>
<evidence type="ECO:0000256" key="3">
    <source>
        <dbReference type="SAM" id="Phobius"/>
    </source>
</evidence>
<feature type="chain" id="PRO_5018291585" evidence="4">
    <location>
        <begin position="24"/>
        <end position="778"/>
    </location>
</feature>